<dbReference type="PATRIC" id="fig|1003181.4.peg.4299"/>
<gene>
    <name evidence="1" type="ORF">THIOM_003187</name>
</gene>
<dbReference type="EMBL" id="LUTY01001901">
    <property type="protein sequence ID" value="OAD21062.1"/>
    <property type="molecule type" value="Genomic_DNA"/>
</dbReference>
<evidence type="ECO:0000313" key="1">
    <source>
        <dbReference type="EMBL" id="OAD21062.1"/>
    </source>
</evidence>
<name>A0A176RZ41_9GAMM</name>
<evidence type="ECO:0000313" key="2">
    <source>
        <dbReference type="Proteomes" id="UP000076962"/>
    </source>
</evidence>
<sequence>MSFMFLISYQLSVIRKQLLVPTLCVGTHSRTLRVLLWLPIAICNDGIMMSLVIEINQSLDSLTIIKNDGR</sequence>
<reference evidence="1 2" key="1">
    <citation type="submission" date="2016-05" db="EMBL/GenBank/DDBJ databases">
        <title>Single-cell genome of chain-forming Candidatus Thiomargarita nelsonii and comparison to other large sulfur-oxidizing bacteria.</title>
        <authorList>
            <person name="Winkel M."/>
            <person name="Salman V."/>
            <person name="Woyke T."/>
            <person name="Schulz-Vogt H."/>
            <person name="Richter M."/>
            <person name="Flood B."/>
            <person name="Bailey J."/>
            <person name="Amann R."/>
            <person name="Mussmann M."/>
        </authorList>
    </citation>
    <scope>NUCLEOTIDE SEQUENCE [LARGE SCALE GENOMIC DNA]</scope>
    <source>
        <strain evidence="1 2">THI036</strain>
    </source>
</reference>
<organism evidence="1 2">
    <name type="scientific">Candidatus Thiomargarita nelsonii</name>
    <dbReference type="NCBI Taxonomy" id="1003181"/>
    <lineage>
        <taxon>Bacteria</taxon>
        <taxon>Pseudomonadati</taxon>
        <taxon>Pseudomonadota</taxon>
        <taxon>Gammaproteobacteria</taxon>
        <taxon>Thiotrichales</taxon>
        <taxon>Thiotrichaceae</taxon>
        <taxon>Thiomargarita</taxon>
    </lineage>
</organism>
<protein>
    <submittedName>
        <fullName evidence="1">Uncharacterized protein</fullName>
    </submittedName>
</protein>
<accession>A0A176RZ41</accession>
<dbReference type="AlphaFoldDB" id="A0A176RZ41"/>
<proteinExistence type="predicted"/>
<keyword evidence="2" id="KW-1185">Reference proteome</keyword>
<comment type="caution">
    <text evidence="1">The sequence shown here is derived from an EMBL/GenBank/DDBJ whole genome shotgun (WGS) entry which is preliminary data.</text>
</comment>
<dbReference type="Proteomes" id="UP000076962">
    <property type="component" value="Unassembled WGS sequence"/>
</dbReference>